<proteinExistence type="predicted"/>
<protein>
    <submittedName>
        <fullName evidence="1">Uncharacterized protein</fullName>
    </submittedName>
</protein>
<evidence type="ECO:0000313" key="1">
    <source>
        <dbReference type="EMBL" id="CAB4152602.1"/>
    </source>
</evidence>
<sequence length="67" mass="7421">MIYVSIEIIPKFVEVSIEIINNIVEVTAELLPRINAFGGIINVYIDGILNQSINTVNFATETVNITI</sequence>
<name>A0A6J5N1Q4_9CAUD</name>
<reference evidence="1" key="1">
    <citation type="submission" date="2020-04" db="EMBL/GenBank/DDBJ databases">
        <authorList>
            <person name="Chiriac C."/>
            <person name="Salcher M."/>
            <person name="Ghai R."/>
            <person name="Kavagutti S V."/>
        </authorList>
    </citation>
    <scope>NUCLEOTIDE SEQUENCE</scope>
</reference>
<dbReference type="EMBL" id="LR796585">
    <property type="protein sequence ID" value="CAB4152602.1"/>
    <property type="molecule type" value="Genomic_DNA"/>
</dbReference>
<accession>A0A6J5N1Q4</accession>
<organism evidence="1">
    <name type="scientific">uncultured Caudovirales phage</name>
    <dbReference type="NCBI Taxonomy" id="2100421"/>
    <lineage>
        <taxon>Viruses</taxon>
        <taxon>Duplodnaviria</taxon>
        <taxon>Heunggongvirae</taxon>
        <taxon>Uroviricota</taxon>
        <taxon>Caudoviricetes</taxon>
        <taxon>Peduoviridae</taxon>
        <taxon>Maltschvirus</taxon>
        <taxon>Maltschvirus maltsch</taxon>
    </lineage>
</organism>
<gene>
    <name evidence="1" type="ORF">UFOVP606_18</name>
</gene>